<dbReference type="Pfam" id="PF00196">
    <property type="entry name" value="GerE"/>
    <property type="match status" value="1"/>
</dbReference>
<keyword evidence="3" id="KW-0805">Transcription regulation</keyword>
<evidence type="ECO:0000256" key="2">
    <source>
        <dbReference type="ARBA" id="ARBA00023012"/>
    </source>
</evidence>
<dbReference type="PROSITE" id="PS50110">
    <property type="entry name" value="RESPONSE_REGULATORY"/>
    <property type="match status" value="1"/>
</dbReference>
<dbReference type="SMART" id="SM00448">
    <property type="entry name" value="REC"/>
    <property type="match status" value="1"/>
</dbReference>
<dbReference type="PROSITE" id="PS00622">
    <property type="entry name" value="HTH_LUXR_1"/>
    <property type="match status" value="1"/>
</dbReference>
<dbReference type="GO" id="GO:0006355">
    <property type="term" value="P:regulation of DNA-templated transcription"/>
    <property type="evidence" value="ECO:0007669"/>
    <property type="project" value="InterPro"/>
</dbReference>
<evidence type="ECO:0000256" key="1">
    <source>
        <dbReference type="ARBA" id="ARBA00022553"/>
    </source>
</evidence>
<dbReference type="GO" id="GO:0003677">
    <property type="term" value="F:DNA binding"/>
    <property type="evidence" value="ECO:0007669"/>
    <property type="project" value="UniProtKB-KW"/>
</dbReference>
<dbReference type="FunFam" id="3.40.50.2300:FF:000018">
    <property type="entry name" value="DNA-binding transcriptional regulator NtrC"/>
    <property type="match status" value="1"/>
</dbReference>
<dbReference type="Gene3D" id="3.40.50.2300">
    <property type="match status" value="1"/>
</dbReference>
<keyword evidence="5" id="KW-0804">Transcription</keyword>
<dbReference type="RefSeq" id="WP_088756598.1">
    <property type="nucleotide sequence ID" value="NZ_JARJFG010000039.1"/>
</dbReference>
<dbReference type="Gene3D" id="1.10.10.10">
    <property type="entry name" value="Winged helix-like DNA-binding domain superfamily/Winged helix DNA-binding domain"/>
    <property type="match status" value="1"/>
</dbReference>
<dbReference type="Pfam" id="PF00072">
    <property type="entry name" value="Response_reg"/>
    <property type="match status" value="1"/>
</dbReference>
<evidence type="ECO:0000256" key="4">
    <source>
        <dbReference type="ARBA" id="ARBA00023125"/>
    </source>
</evidence>
<dbReference type="GO" id="GO:0000160">
    <property type="term" value="P:phosphorelay signal transduction system"/>
    <property type="evidence" value="ECO:0007669"/>
    <property type="project" value="UniProtKB-KW"/>
</dbReference>
<keyword evidence="2" id="KW-0902">Two-component regulatory system</keyword>
<feature type="modified residue" description="4-aspartylphosphate" evidence="6">
    <location>
        <position position="53"/>
    </location>
</feature>
<evidence type="ECO:0000259" key="8">
    <source>
        <dbReference type="PROSITE" id="PS50110"/>
    </source>
</evidence>
<evidence type="ECO:0000313" key="10">
    <source>
        <dbReference type="Proteomes" id="UP000214747"/>
    </source>
</evidence>
<dbReference type="InterPro" id="IPR036388">
    <property type="entry name" value="WH-like_DNA-bd_sf"/>
</dbReference>
<accession>A0A225SPJ6</accession>
<protein>
    <submittedName>
        <fullName evidence="9">DNA-binding response regulator</fullName>
    </submittedName>
</protein>
<dbReference type="SUPFAM" id="SSF52172">
    <property type="entry name" value="CheY-like"/>
    <property type="match status" value="1"/>
</dbReference>
<evidence type="ECO:0000259" key="7">
    <source>
        <dbReference type="PROSITE" id="PS50043"/>
    </source>
</evidence>
<dbReference type="AlphaFoldDB" id="A0A225SPJ6"/>
<dbReference type="PROSITE" id="PS50043">
    <property type="entry name" value="HTH_LUXR_2"/>
    <property type="match status" value="1"/>
</dbReference>
<evidence type="ECO:0000256" key="5">
    <source>
        <dbReference type="ARBA" id="ARBA00023163"/>
    </source>
</evidence>
<dbReference type="InterPro" id="IPR011006">
    <property type="entry name" value="CheY-like_superfamily"/>
</dbReference>
<dbReference type="CDD" id="cd06170">
    <property type="entry name" value="LuxR_C_like"/>
    <property type="match status" value="1"/>
</dbReference>
<dbReference type="InterPro" id="IPR000792">
    <property type="entry name" value="Tscrpt_reg_LuxR_C"/>
</dbReference>
<comment type="caution">
    <text evidence="9">The sequence shown here is derived from an EMBL/GenBank/DDBJ whole genome shotgun (WGS) entry which is preliminary data.</text>
</comment>
<evidence type="ECO:0000256" key="3">
    <source>
        <dbReference type="ARBA" id="ARBA00023015"/>
    </source>
</evidence>
<gene>
    <name evidence="9" type="ORF">CEJ45_19025</name>
</gene>
<keyword evidence="10" id="KW-1185">Reference proteome</keyword>
<name>A0A225SPJ6_9BURK</name>
<dbReference type="SMART" id="SM00421">
    <property type="entry name" value="HTH_LUXR"/>
    <property type="match status" value="1"/>
</dbReference>
<proteinExistence type="predicted"/>
<reference evidence="9 10" key="1">
    <citation type="journal article" date="2010" name="Int. J. Syst. Evol. Microbiol.">
        <title>Reclassification of Herbaspirillum putei as a later heterotypic synonym of Herbaspirillum huttiense, with the description of H. huttiense subsp. huttiense subsp. nov. and H. huttiense subsp. putei subsp. nov., comb. nov., and description of Herbaspirillum aquaticum sp. nov.</title>
        <authorList>
            <person name="Dobritsa A.P."/>
            <person name="Reddy M.C."/>
            <person name="Samadpour M."/>
        </authorList>
    </citation>
    <scope>NUCLEOTIDE SEQUENCE [LARGE SCALE GENOMIC DNA]</scope>
    <source>
        <strain evidence="9 10">IEH 4430</strain>
    </source>
</reference>
<keyword evidence="4 9" id="KW-0238">DNA-binding</keyword>
<organism evidence="9 10">
    <name type="scientific">Herbaspirillum aquaticum</name>
    <dbReference type="NCBI Taxonomy" id="568783"/>
    <lineage>
        <taxon>Bacteria</taxon>
        <taxon>Pseudomonadati</taxon>
        <taxon>Pseudomonadota</taxon>
        <taxon>Betaproteobacteria</taxon>
        <taxon>Burkholderiales</taxon>
        <taxon>Oxalobacteraceae</taxon>
        <taxon>Herbaspirillum</taxon>
    </lineage>
</organism>
<dbReference type="EMBL" id="NJGV01000021">
    <property type="protein sequence ID" value="OWY33016.1"/>
    <property type="molecule type" value="Genomic_DNA"/>
</dbReference>
<dbReference type="PRINTS" id="PR00038">
    <property type="entry name" value="HTHLUXR"/>
</dbReference>
<dbReference type="PANTHER" id="PTHR44688:SF16">
    <property type="entry name" value="DNA-BINDING TRANSCRIPTIONAL ACTIVATOR DEVR_DOSR"/>
    <property type="match status" value="1"/>
</dbReference>
<evidence type="ECO:0000256" key="6">
    <source>
        <dbReference type="PROSITE-ProRule" id="PRU00169"/>
    </source>
</evidence>
<evidence type="ECO:0000313" key="9">
    <source>
        <dbReference type="EMBL" id="OWY33016.1"/>
    </source>
</evidence>
<keyword evidence="1 6" id="KW-0597">Phosphoprotein</keyword>
<dbReference type="PANTHER" id="PTHR44688">
    <property type="entry name" value="DNA-BINDING TRANSCRIPTIONAL ACTIVATOR DEVR_DOSR"/>
    <property type="match status" value="1"/>
</dbReference>
<dbReference type="CDD" id="cd17537">
    <property type="entry name" value="REC_FixJ"/>
    <property type="match status" value="1"/>
</dbReference>
<dbReference type="Proteomes" id="UP000214747">
    <property type="component" value="Unassembled WGS sequence"/>
</dbReference>
<dbReference type="InterPro" id="IPR001789">
    <property type="entry name" value="Sig_transdc_resp-reg_receiver"/>
</dbReference>
<feature type="domain" description="HTH luxR-type" evidence="7">
    <location>
        <begin position="134"/>
        <end position="199"/>
    </location>
</feature>
<sequence length="206" mass="22733">MESTVYVVDDDGMVRTALLRLLASAGMKARGFASAEEFLQEALPGEPCCLLLDMKMPGSDGFEVVRRLEHRGDAIPIIFISGYGTIPATVQAMKAGAHEFLTKPVEEERLLGAVREALALASRQLHLRVEHAANASRLETLTPREREVLELAIGGLLNKQIATELGISEITVKVHKRRVMDKMQTKTLADLVRAAERLQIHSARQR</sequence>
<feature type="domain" description="Response regulatory" evidence="8">
    <location>
        <begin position="4"/>
        <end position="118"/>
    </location>
</feature>